<feature type="region of interest" description="Disordered" evidence="1">
    <location>
        <begin position="275"/>
        <end position="523"/>
    </location>
</feature>
<comment type="caution">
    <text evidence="2">The sequence shown here is derived from an EMBL/GenBank/DDBJ whole genome shotgun (WGS) entry which is preliminary data.</text>
</comment>
<feature type="region of interest" description="Disordered" evidence="1">
    <location>
        <begin position="585"/>
        <end position="973"/>
    </location>
</feature>
<gene>
    <name evidence="2" type="ORF">PUN28_015869</name>
</gene>
<reference evidence="2 3" key="1">
    <citation type="submission" date="2023-03" db="EMBL/GenBank/DDBJ databases">
        <title>High recombination rates correlate with genetic variation in Cardiocondyla obscurior ants.</title>
        <authorList>
            <person name="Errbii M."/>
        </authorList>
    </citation>
    <scope>NUCLEOTIDE SEQUENCE [LARGE SCALE GENOMIC DNA]</scope>
    <source>
        <strain evidence="2">Alpha-2009</strain>
        <tissue evidence="2">Whole body</tissue>
    </source>
</reference>
<dbReference type="AlphaFoldDB" id="A0AAW2ETI0"/>
<feature type="compositionally biased region" description="Polar residues" evidence="1">
    <location>
        <begin position="775"/>
        <end position="788"/>
    </location>
</feature>
<keyword evidence="3" id="KW-1185">Reference proteome</keyword>
<organism evidence="2 3">
    <name type="scientific">Cardiocondyla obscurior</name>
    <dbReference type="NCBI Taxonomy" id="286306"/>
    <lineage>
        <taxon>Eukaryota</taxon>
        <taxon>Metazoa</taxon>
        <taxon>Ecdysozoa</taxon>
        <taxon>Arthropoda</taxon>
        <taxon>Hexapoda</taxon>
        <taxon>Insecta</taxon>
        <taxon>Pterygota</taxon>
        <taxon>Neoptera</taxon>
        <taxon>Endopterygota</taxon>
        <taxon>Hymenoptera</taxon>
        <taxon>Apocrita</taxon>
        <taxon>Aculeata</taxon>
        <taxon>Formicoidea</taxon>
        <taxon>Formicidae</taxon>
        <taxon>Myrmicinae</taxon>
        <taxon>Cardiocondyla</taxon>
    </lineage>
</organism>
<proteinExistence type="predicted"/>
<accession>A0AAW2ETI0</accession>
<feature type="compositionally biased region" description="Low complexity" evidence="1">
    <location>
        <begin position="502"/>
        <end position="521"/>
    </location>
</feature>
<feature type="compositionally biased region" description="Polar residues" evidence="1">
    <location>
        <begin position="279"/>
        <end position="331"/>
    </location>
</feature>
<feature type="compositionally biased region" description="Low complexity" evidence="1">
    <location>
        <begin position="924"/>
        <end position="933"/>
    </location>
</feature>
<feature type="compositionally biased region" description="Polar residues" evidence="1">
    <location>
        <begin position="638"/>
        <end position="652"/>
    </location>
</feature>
<feature type="compositionally biased region" description="Basic and acidic residues" evidence="1">
    <location>
        <begin position="481"/>
        <end position="500"/>
    </location>
</feature>
<protein>
    <recommendedName>
        <fullName evidence="4">Mucin-5AC</fullName>
    </recommendedName>
</protein>
<name>A0AAW2ETI0_9HYME</name>
<feature type="compositionally biased region" description="Low complexity" evidence="1">
    <location>
        <begin position="590"/>
        <end position="616"/>
    </location>
</feature>
<evidence type="ECO:0000256" key="1">
    <source>
        <dbReference type="SAM" id="MobiDB-lite"/>
    </source>
</evidence>
<evidence type="ECO:0000313" key="3">
    <source>
        <dbReference type="Proteomes" id="UP001430953"/>
    </source>
</evidence>
<sequence>MIVQCPCRPHFRWKKKSSVRLICSIIAGTLADRSSDIVQISNDSLTRKNVAVTTYQPPRALSIEDFVTSHKLPENAAKPLDDDDEYFDEKKAAFKDNKQTKKVNQKLESTEKKVATVEPARRLDSGENDDLDSLTAKRQARVELENFSDTGKVLQEGRLKKVDSKRPRPSEQDEVIPGVYVSAEYPTTMLPILTTPREARSKDSLFDFVPVNIIREDSKDGFARFSDVSFGELGDVSLVPAGTNSRIQVKKGPNGKDYEYEYVYYYYDEDEDKAGTAGSPVTNSYDIPSRTTPAPRRQSGSISNRSKYTTVERSTVEPSNNEVIPNRNGNRGRQLVETDDISEERLPTNTRFPPRSRSNHNTGTTEASRNRNNRPRPNLDLVDSSSFRTHQEGPEFPQTLPKGPVRFLGVTPNEDNEEKPLIRNRGRPQRIQDPAPVEENVDDTPAPRRRLITTGSTETGVELSRGQPIRVSAEEDEEDTPQERSGNKRVSLEDKTHESSETETSPSYPNVTPDPTDNPTTEYPSIMDKVALDLYAFLQQGQNNLIDASSSESGETAADSTTLADEITTDLTTTAELADSILISNESNNTTPTTTTTTTEPTTTTTTTTEPPTTTTQLPAGRGKFRRPGLGSPAISRNRFNNKSNGGTSTTEVPAEPTQRTRARFGSNGSNGGGFKRPRPGGNHKPVEEDTVQKESASSANAEKPPGRGRFRTPTGGRIPVSTTTSAPSNGGTTAGAPRPTFNKLNINNRRRGRPTTAAPGSEEPQEGAAHSEPGQISTQTAPESATPKSAARTRLPGAPAIRPAIRPGNRVNLRQKPGQTTTTTTAAPEVPEGTVEEPAGEGTEEETHEAPAETNPPTRATTSNPLNKLRNRNRLQVQPKTTTKSPLPPAIRRSPLLPRRKVTETTVAQTSQEETAVEEETTSSEIEPTEVTFAETSTAASTKHEETRGLSGLLAPRRRIPARRPGQIVAQK</sequence>
<feature type="compositionally biased region" description="Low complexity" evidence="1">
    <location>
        <begin position="797"/>
        <end position="809"/>
    </location>
</feature>
<evidence type="ECO:0008006" key="4">
    <source>
        <dbReference type="Google" id="ProtNLM"/>
    </source>
</evidence>
<feature type="compositionally biased region" description="Polar residues" evidence="1">
    <location>
        <begin position="721"/>
        <end position="732"/>
    </location>
</feature>
<feature type="compositionally biased region" description="Low complexity" evidence="1">
    <location>
        <begin position="821"/>
        <end position="834"/>
    </location>
</feature>
<evidence type="ECO:0000313" key="2">
    <source>
        <dbReference type="EMBL" id="KAL0105689.1"/>
    </source>
</evidence>
<feature type="compositionally biased region" description="Acidic residues" evidence="1">
    <location>
        <begin position="835"/>
        <end position="848"/>
    </location>
</feature>
<dbReference type="EMBL" id="JADYXP020000018">
    <property type="protein sequence ID" value="KAL0105689.1"/>
    <property type="molecule type" value="Genomic_DNA"/>
</dbReference>
<feature type="compositionally biased region" description="Polar residues" evidence="1">
    <location>
        <begin position="877"/>
        <end position="886"/>
    </location>
</feature>
<dbReference type="Proteomes" id="UP001430953">
    <property type="component" value="Unassembled WGS sequence"/>
</dbReference>